<dbReference type="EMBL" id="JYNY01000389">
    <property type="protein sequence ID" value="KJJ84193.1"/>
    <property type="molecule type" value="Genomic_DNA"/>
</dbReference>
<dbReference type="Pfam" id="PF01764">
    <property type="entry name" value="Lipase_3"/>
    <property type="match status" value="1"/>
</dbReference>
<comment type="caution">
    <text evidence="3">The sequence shown here is derived from an EMBL/GenBank/DDBJ whole genome shotgun (WGS) entry which is preliminary data.</text>
</comment>
<dbReference type="InterPro" id="IPR051218">
    <property type="entry name" value="Sec_MonoDiacylglyc_Lipase"/>
</dbReference>
<sequence>MYFQNKKLLVPPVARAAYSDRMAWLMSEMSRLAYVKFERDDFDFDKLINFVSGNNNKKLISEKIQDYIDSVNTPSNDGYDTLKQSLEQANFELIKIFSNCGTQAFLAKRDSDKIVVLAFRGTELKDLRDIKADLDAKFYKDEAGVKIHNGFRKAFSTVEYSIRKSLEGMEEYSLYITGHSLGGALAIVATRALNSDNIGACYTFGNPKVGVSEFGDEIKSPIYRVVNAFDIVPSLPFTYLVELVLGILWGVSMIIPFTFFRNWITRFIKNFRGYEHHGDMRFLTPCVMNFSELRLISNYNDILRSVRLIQKAMTDFITLINDHGIIEYSKKLEAYALKRLAMDDSPELAGNKKISSSNPAPVISK</sequence>
<feature type="domain" description="Fungal lipase-type" evidence="2">
    <location>
        <begin position="116"/>
        <end position="238"/>
    </location>
</feature>
<dbReference type="AlphaFoldDB" id="A0A0F0CLK6"/>
<keyword evidence="3" id="KW-0378">Hydrolase</keyword>
<dbReference type="InterPro" id="IPR002921">
    <property type="entry name" value="Fungal_lipase-type"/>
</dbReference>
<evidence type="ECO:0000313" key="3">
    <source>
        <dbReference type="EMBL" id="KJJ84193.1"/>
    </source>
</evidence>
<keyword evidence="1" id="KW-1133">Transmembrane helix</keyword>
<organism evidence="3 4">
    <name type="scientific">Candidatus Omnitrophus magneticus</name>
    <dbReference type="NCBI Taxonomy" id="1609969"/>
    <lineage>
        <taxon>Bacteria</taxon>
        <taxon>Pseudomonadati</taxon>
        <taxon>Candidatus Omnitrophota</taxon>
        <taxon>Candidatus Omnitrophus</taxon>
    </lineage>
</organism>
<dbReference type="CDD" id="cd00519">
    <property type="entry name" value="Lipase_3"/>
    <property type="match status" value="1"/>
</dbReference>
<keyword evidence="1" id="KW-0472">Membrane</keyword>
<dbReference type="PANTHER" id="PTHR45856">
    <property type="entry name" value="ALPHA/BETA-HYDROLASES SUPERFAMILY PROTEIN"/>
    <property type="match status" value="1"/>
</dbReference>
<reference evidence="3 4" key="1">
    <citation type="submission" date="2015-02" db="EMBL/GenBank/DDBJ databases">
        <title>Single-cell genomics of uncultivated deep-branching MTB reveals a conserved set of magnetosome genes.</title>
        <authorList>
            <person name="Kolinko S."/>
            <person name="Richter M."/>
            <person name="Glockner F.O."/>
            <person name="Brachmann A."/>
            <person name="Schuler D."/>
        </authorList>
    </citation>
    <scope>NUCLEOTIDE SEQUENCE [LARGE SCALE GENOMIC DNA]</scope>
    <source>
        <strain evidence="3">SKK-01</strain>
    </source>
</reference>
<gene>
    <name evidence="3" type="ORF">OMAG_001935</name>
</gene>
<name>A0A0F0CLK6_9BACT</name>
<dbReference type="GO" id="GO:0006629">
    <property type="term" value="P:lipid metabolic process"/>
    <property type="evidence" value="ECO:0007669"/>
    <property type="project" value="InterPro"/>
</dbReference>
<keyword evidence="1" id="KW-0812">Transmembrane</keyword>
<dbReference type="EC" id="3.1.1.-" evidence="3"/>
<dbReference type="Gene3D" id="3.40.50.1820">
    <property type="entry name" value="alpha/beta hydrolase"/>
    <property type="match status" value="1"/>
</dbReference>
<dbReference type="Proteomes" id="UP000033428">
    <property type="component" value="Unassembled WGS sequence"/>
</dbReference>
<dbReference type="PANTHER" id="PTHR45856:SF24">
    <property type="entry name" value="FUNGAL LIPASE-LIKE DOMAIN-CONTAINING PROTEIN"/>
    <property type="match status" value="1"/>
</dbReference>
<evidence type="ECO:0000313" key="4">
    <source>
        <dbReference type="Proteomes" id="UP000033428"/>
    </source>
</evidence>
<accession>A0A0F0CLK6</accession>
<evidence type="ECO:0000256" key="1">
    <source>
        <dbReference type="SAM" id="Phobius"/>
    </source>
</evidence>
<dbReference type="SUPFAM" id="SSF53474">
    <property type="entry name" value="alpha/beta-Hydrolases"/>
    <property type="match status" value="1"/>
</dbReference>
<feature type="transmembrane region" description="Helical" evidence="1">
    <location>
        <begin position="237"/>
        <end position="260"/>
    </location>
</feature>
<proteinExistence type="predicted"/>
<dbReference type="InterPro" id="IPR029058">
    <property type="entry name" value="AB_hydrolase_fold"/>
</dbReference>
<dbReference type="GO" id="GO:0016787">
    <property type="term" value="F:hydrolase activity"/>
    <property type="evidence" value="ECO:0007669"/>
    <property type="project" value="UniProtKB-KW"/>
</dbReference>
<protein>
    <submittedName>
        <fullName evidence="3">Lipase, class 3</fullName>
        <ecNumber evidence="3">3.1.1.-</ecNumber>
    </submittedName>
</protein>
<keyword evidence="4" id="KW-1185">Reference proteome</keyword>
<evidence type="ECO:0000259" key="2">
    <source>
        <dbReference type="Pfam" id="PF01764"/>
    </source>
</evidence>